<organism evidence="1 2">
    <name type="scientific">Rhizopus azygosporus</name>
    <name type="common">Rhizopus microsporus var. azygosporus</name>
    <dbReference type="NCBI Taxonomy" id="86630"/>
    <lineage>
        <taxon>Eukaryota</taxon>
        <taxon>Fungi</taxon>
        <taxon>Fungi incertae sedis</taxon>
        <taxon>Mucoromycota</taxon>
        <taxon>Mucoromycotina</taxon>
        <taxon>Mucoromycetes</taxon>
        <taxon>Mucorales</taxon>
        <taxon>Mucorineae</taxon>
        <taxon>Rhizopodaceae</taxon>
        <taxon>Rhizopus</taxon>
    </lineage>
</organism>
<dbReference type="EMBL" id="PJQL01000015">
    <property type="protein sequence ID" value="RCI01325.1"/>
    <property type="molecule type" value="Genomic_DNA"/>
</dbReference>
<dbReference type="Proteomes" id="UP000252139">
    <property type="component" value="Unassembled WGS sequence"/>
</dbReference>
<dbReference type="OrthoDB" id="2237066at2759"/>
<comment type="caution">
    <text evidence="1">The sequence shown here is derived from an EMBL/GenBank/DDBJ whole genome shotgun (WGS) entry which is preliminary data.</text>
</comment>
<keyword evidence="2" id="KW-1185">Reference proteome</keyword>
<name>A0A367KGH5_RHIAZ</name>
<reference evidence="1 2" key="1">
    <citation type="journal article" date="2018" name="G3 (Bethesda)">
        <title>Phylogenetic and Phylogenomic Definition of Rhizopus Species.</title>
        <authorList>
            <person name="Gryganskyi A.P."/>
            <person name="Golan J."/>
            <person name="Dolatabadi S."/>
            <person name="Mondo S."/>
            <person name="Robb S."/>
            <person name="Idnurm A."/>
            <person name="Muszewska A."/>
            <person name="Steczkiewicz K."/>
            <person name="Masonjones S."/>
            <person name="Liao H.L."/>
            <person name="Gajdeczka M.T."/>
            <person name="Anike F."/>
            <person name="Vuek A."/>
            <person name="Anishchenko I.M."/>
            <person name="Voigt K."/>
            <person name="de Hoog G.S."/>
            <person name="Smith M.E."/>
            <person name="Heitman J."/>
            <person name="Vilgalys R."/>
            <person name="Stajich J.E."/>
        </authorList>
    </citation>
    <scope>NUCLEOTIDE SEQUENCE [LARGE SCALE GENOMIC DNA]</scope>
    <source>
        <strain evidence="1 2">CBS 357.93</strain>
    </source>
</reference>
<protein>
    <submittedName>
        <fullName evidence="1">Uncharacterized protein</fullName>
    </submittedName>
</protein>
<evidence type="ECO:0000313" key="1">
    <source>
        <dbReference type="EMBL" id="RCI01325.1"/>
    </source>
</evidence>
<evidence type="ECO:0000313" key="2">
    <source>
        <dbReference type="Proteomes" id="UP000252139"/>
    </source>
</evidence>
<proteinExistence type="predicted"/>
<sequence length="170" mass="19142">MSATHSSHSSHPTDCTSSTASAILAKSLAMSERLTDNIRKLRLRMLEEEDPARLESLKRKVEILFDIYISVEDDIALAKTRTSEEGKSHANTPQLASAKVIKPPVPATSIPPFRLIHDGSFNVTPEEVDSDKEFKTIHDFLHKFEPTLQNYGVDMDKEWFKYLEVSINNG</sequence>
<dbReference type="AlphaFoldDB" id="A0A367KGH5"/>
<gene>
    <name evidence="1" type="ORF">CU097_015644</name>
</gene>
<accession>A0A367KGH5</accession>